<proteinExistence type="predicted"/>
<keyword evidence="1" id="KW-0472">Membrane</keyword>
<dbReference type="InterPro" id="IPR000045">
    <property type="entry name" value="Prepilin_IV_endopep_pep"/>
</dbReference>
<keyword evidence="4" id="KW-1185">Reference proteome</keyword>
<dbReference type="RefSeq" id="WP_196104487.1">
    <property type="nucleotide sequence ID" value="NZ_CP064942.1"/>
</dbReference>
<reference evidence="3 4" key="1">
    <citation type="submission" date="2020-11" db="EMBL/GenBank/DDBJ databases">
        <title>Description of Pontivivens ytuae sp. nov. isolated from deep sea sediment of Mariana Trench.</title>
        <authorList>
            <person name="Wang Z."/>
            <person name="Sun Q.-L."/>
            <person name="Xu X.-D."/>
            <person name="Tang Y.-Z."/>
            <person name="Zhang J."/>
        </authorList>
    </citation>
    <scope>NUCLEOTIDE SEQUENCE [LARGE SCALE GENOMIC DNA]</scope>
    <source>
        <strain evidence="3 4">MT2928</strain>
    </source>
</reference>
<keyword evidence="1" id="KW-0812">Transmembrane</keyword>
<protein>
    <submittedName>
        <fullName evidence="3">Prepilin peptidase</fullName>
    </submittedName>
</protein>
<sequence length="161" mass="17538">MTSETATIFLMLVAIPAVIVIWQDLREMKISNKLSLVLLGLFAVSAPFLLTGEEILWRVVSSAVVFAIGLMLYMIRQMGAGDVKYATVIVLFVAPLDITLFMRILGVLALAGLLTHRMFGRIPAARAAAPDWVSWDQPTFSYGMALSGAILYYLTLVALAG</sequence>
<dbReference type="Proteomes" id="UP000594800">
    <property type="component" value="Chromosome"/>
</dbReference>
<dbReference type="AlphaFoldDB" id="A0A7S9LUA1"/>
<feature type="transmembrane region" description="Helical" evidence="1">
    <location>
        <begin position="56"/>
        <end position="75"/>
    </location>
</feature>
<feature type="domain" description="Prepilin type IV endopeptidase peptidase" evidence="2">
    <location>
        <begin position="13"/>
        <end position="110"/>
    </location>
</feature>
<evidence type="ECO:0000313" key="4">
    <source>
        <dbReference type="Proteomes" id="UP000594800"/>
    </source>
</evidence>
<evidence type="ECO:0000256" key="1">
    <source>
        <dbReference type="SAM" id="Phobius"/>
    </source>
</evidence>
<dbReference type="KEGG" id="poz:I0K15_05995"/>
<name>A0A7S9LUA1_9RHOB</name>
<accession>A0A7S9LUA1</accession>
<feature type="transmembrane region" description="Helical" evidence="1">
    <location>
        <begin position="6"/>
        <end position="22"/>
    </location>
</feature>
<dbReference type="GO" id="GO:0004190">
    <property type="term" value="F:aspartic-type endopeptidase activity"/>
    <property type="evidence" value="ECO:0007669"/>
    <property type="project" value="InterPro"/>
</dbReference>
<feature type="transmembrane region" description="Helical" evidence="1">
    <location>
        <begin position="140"/>
        <end position="160"/>
    </location>
</feature>
<evidence type="ECO:0000259" key="2">
    <source>
        <dbReference type="Pfam" id="PF01478"/>
    </source>
</evidence>
<keyword evidence="1" id="KW-1133">Transmembrane helix</keyword>
<organism evidence="3 4">
    <name type="scientific">Pontivivens ytuae</name>
    <dbReference type="NCBI Taxonomy" id="2789856"/>
    <lineage>
        <taxon>Bacteria</taxon>
        <taxon>Pseudomonadati</taxon>
        <taxon>Pseudomonadota</taxon>
        <taxon>Alphaproteobacteria</taxon>
        <taxon>Rhodobacterales</taxon>
        <taxon>Paracoccaceae</taxon>
        <taxon>Pontivivens</taxon>
    </lineage>
</organism>
<gene>
    <name evidence="3" type="ORF">I0K15_05995</name>
</gene>
<dbReference type="EMBL" id="CP064942">
    <property type="protein sequence ID" value="QPH55288.1"/>
    <property type="molecule type" value="Genomic_DNA"/>
</dbReference>
<evidence type="ECO:0000313" key="3">
    <source>
        <dbReference type="EMBL" id="QPH55288.1"/>
    </source>
</evidence>
<feature type="transmembrane region" description="Helical" evidence="1">
    <location>
        <begin position="34"/>
        <end position="50"/>
    </location>
</feature>
<dbReference type="Pfam" id="PF01478">
    <property type="entry name" value="Peptidase_A24"/>
    <property type="match status" value="1"/>
</dbReference>
<dbReference type="GO" id="GO:0016020">
    <property type="term" value="C:membrane"/>
    <property type="evidence" value="ECO:0007669"/>
    <property type="project" value="InterPro"/>
</dbReference>
<feature type="transmembrane region" description="Helical" evidence="1">
    <location>
        <begin position="87"/>
        <end position="114"/>
    </location>
</feature>
<dbReference type="Gene3D" id="1.20.120.1220">
    <property type="match status" value="1"/>
</dbReference>